<dbReference type="NCBIfam" id="TIGR03081">
    <property type="entry name" value="metmalonyl_epim"/>
    <property type="match status" value="1"/>
</dbReference>
<dbReference type="InterPro" id="IPR029068">
    <property type="entry name" value="Glyas_Bleomycin-R_OHBP_Dase"/>
</dbReference>
<dbReference type="PANTHER" id="PTHR43048:SF3">
    <property type="entry name" value="METHYLMALONYL-COA EPIMERASE, MITOCHONDRIAL"/>
    <property type="match status" value="1"/>
</dbReference>
<evidence type="ECO:0000256" key="2">
    <source>
        <dbReference type="ARBA" id="ARBA00022723"/>
    </source>
</evidence>
<dbReference type="Gene3D" id="3.10.180.10">
    <property type="entry name" value="2,3-Dihydroxybiphenyl 1,2-Dioxygenase, domain 1"/>
    <property type="match status" value="1"/>
</dbReference>
<evidence type="ECO:0000256" key="1">
    <source>
        <dbReference type="ARBA" id="ARBA00009308"/>
    </source>
</evidence>
<reference evidence="4" key="2">
    <citation type="submission" date="2020-09" db="EMBL/GenBank/DDBJ databases">
        <authorList>
            <person name="Sun Q."/>
            <person name="Zhou Y."/>
        </authorList>
    </citation>
    <scope>NUCLEOTIDE SEQUENCE</scope>
    <source>
        <strain evidence="4">CGMCC 4.3508</strain>
    </source>
</reference>
<dbReference type="GO" id="GO:0046872">
    <property type="term" value="F:metal ion binding"/>
    <property type="evidence" value="ECO:0007669"/>
    <property type="project" value="UniProtKB-KW"/>
</dbReference>
<reference evidence="4" key="1">
    <citation type="journal article" date="2014" name="Int. J. Syst. Evol. Microbiol.">
        <title>Complete genome sequence of Corynebacterium casei LMG S-19264T (=DSM 44701T), isolated from a smear-ripened cheese.</title>
        <authorList>
            <consortium name="US DOE Joint Genome Institute (JGI-PGF)"/>
            <person name="Walter F."/>
            <person name="Albersmeier A."/>
            <person name="Kalinowski J."/>
            <person name="Ruckert C."/>
        </authorList>
    </citation>
    <scope>NUCLEOTIDE SEQUENCE</scope>
    <source>
        <strain evidence="4">CGMCC 4.3508</strain>
    </source>
</reference>
<evidence type="ECO:0000313" key="5">
    <source>
        <dbReference type="Proteomes" id="UP000638263"/>
    </source>
</evidence>
<dbReference type="EMBL" id="BMMH01000042">
    <property type="protein sequence ID" value="GGL46050.1"/>
    <property type="molecule type" value="Genomic_DNA"/>
</dbReference>
<evidence type="ECO:0000313" key="4">
    <source>
        <dbReference type="EMBL" id="GGL46050.1"/>
    </source>
</evidence>
<proteinExistence type="inferred from homology"/>
<dbReference type="InterPro" id="IPR051785">
    <property type="entry name" value="MMCE/EMCE_epimerase"/>
</dbReference>
<dbReference type="Proteomes" id="UP000638263">
    <property type="component" value="Unassembled WGS sequence"/>
</dbReference>
<protein>
    <submittedName>
        <fullName evidence="4">Methylmalonyl-CoA epimerase</fullName>
    </submittedName>
</protein>
<gene>
    <name evidence="4" type="primary">mce</name>
    <name evidence="4" type="ORF">GCM10011588_71050</name>
</gene>
<dbReference type="PROSITE" id="PS51819">
    <property type="entry name" value="VOC"/>
    <property type="match status" value="1"/>
</dbReference>
<keyword evidence="2" id="KW-0479">Metal-binding</keyword>
<sequence>MGKQLRHAGTRYVRRVSTATPSSEFIPADYIVAVDHVGIAVPDLDTAVAWYAENLGLVETHREVNEEQGVQEAMLSAPAAEDDSTALQLLAPLDETSTIAKFIDRSGPGLQQLAFRVTDIEAVSAYLRDRGMRLLYEAPRRGTADSRINFVHPKDAGGVLVELLEPDPNVTH</sequence>
<organism evidence="4 5">
    <name type="scientific">Nocardia jinanensis</name>
    <dbReference type="NCBI Taxonomy" id="382504"/>
    <lineage>
        <taxon>Bacteria</taxon>
        <taxon>Bacillati</taxon>
        <taxon>Actinomycetota</taxon>
        <taxon>Actinomycetes</taxon>
        <taxon>Mycobacteriales</taxon>
        <taxon>Nocardiaceae</taxon>
        <taxon>Nocardia</taxon>
    </lineage>
</organism>
<dbReference type="PANTHER" id="PTHR43048">
    <property type="entry name" value="METHYLMALONYL-COA EPIMERASE"/>
    <property type="match status" value="1"/>
</dbReference>
<evidence type="ECO:0000259" key="3">
    <source>
        <dbReference type="PROSITE" id="PS51819"/>
    </source>
</evidence>
<name>A0A917W0C4_9NOCA</name>
<comment type="caution">
    <text evidence="4">The sequence shown here is derived from an EMBL/GenBank/DDBJ whole genome shotgun (WGS) entry which is preliminary data.</text>
</comment>
<keyword evidence="5" id="KW-1185">Reference proteome</keyword>
<dbReference type="Pfam" id="PF13669">
    <property type="entry name" value="Glyoxalase_4"/>
    <property type="match status" value="1"/>
</dbReference>
<accession>A0A917W0C4</accession>
<dbReference type="InterPro" id="IPR017515">
    <property type="entry name" value="MeMalonyl-CoA_epimerase"/>
</dbReference>
<dbReference type="CDD" id="cd07249">
    <property type="entry name" value="MMCE"/>
    <property type="match status" value="1"/>
</dbReference>
<dbReference type="InterPro" id="IPR037523">
    <property type="entry name" value="VOC_core"/>
</dbReference>
<dbReference type="GO" id="GO:0046491">
    <property type="term" value="P:L-methylmalonyl-CoA metabolic process"/>
    <property type="evidence" value="ECO:0007669"/>
    <property type="project" value="TreeGrafter"/>
</dbReference>
<comment type="similarity">
    <text evidence="1">Belongs to the methylmalonyl-CoA epimerase family.</text>
</comment>
<dbReference type="SUPFAM" id="SSF54593">
    <property type="entry name" value="Glyoxalase/Bleomycin resistance protein/Dihydroxybiphenyl dioxygenase"/>
    <property type="match status" value="1"/>
</dbReference>
<dbReference type="GO" id="GO:0004493">
    <property type="term" value="F:methylmalonyl-CoA epimerase activity"/>
    <property type="evidence" value="ECO:0007669"/>
    <property type="project" value="TreeGrafter"/>
</dbReference>
<feature type="domain" description="VOC" evidence="3">
    <location>
        <begin position="33"/>
        <end position="166"/>
    </location>
</feature>
<dbReference type="AlphaFoldDB" id="A0A917W0C4"/>